<dbReference type="EMBL" id="CP013926">
    <property type="protein sequence ID" value="AMJ75211.1"/>
    <property type="molecule type" value="Genomic_DNA"/>
</dbReference>
<dbReference type="EMBL" id="JAUOQI010000006">
    <property type="protein sequence ID" value="MDO6577909.1"/>
    <property type="molecule type" value="Genomic_DNA"/>
</dbReference>
<feature type="chain" id="PRO_5043499461" evidence="1">
    <location>
        <begin position="22"/>
        <end position="154"/>
    </location>
</feature>
<dbReference type="GeneID" id="83259096"/>
<dbReference type="KEGG" id="asq:AVL57_15320"/>
<evidence type="ECO:0000313" key="5">
    <source>
        <dbReference type="Proteomes" id="UP001170717"/>
    </source>
</evidence>
<keyword evidence="4" id="KW-1185">Reference proteome</keyword>
<proteinExistence type="predicted"/>
<evidence type="ECO:0000313" key="3">
    <source>
        <dbReference type="EMBL" id="MDO6577909.1"/>
    </source>
</evidence>
<keyword evidence="1" id="KW-0732">Signal</keyword>
<sequence length="154" mass="16696">MKLSTFAIALISSVASLNAFAQDVRLNPVNQNIETQACYTAATEGYRAAKRLIRDNGLNVESFSASLLCNDVSLRKFADLYSDKTTNETKGIALVAKNEDIASKACLDAVSIGTEKALAKHGLEGETIICNHKEMSAFVRSYNAETVVVRPFSE</sequence>
<protein>
    <submittedName>
        <fullName evidence="3">DUF3718 domain-containing protein</fullName>
    </submittedName>
</protein>
<dbReference type="Proteomes" id="UP000056750">
    <property type="component" value="Chromosome"/>
</dbReference>
<accession>A0AAW7YZM2</accession>
<evidence type="ECO:0000313" key="4">
    <source>
        <dbReference type="Proteomes" id="UP000056750"/>
    </source>
</evidence>
<dbReference type="AlphaFoldDB" id="A0AAW7YZM2"/>
<reference evidence="3" key="2">
    <citation type="submission" date="2023-07" db="EMBL/GenBank/DDBJ databases">
        <title>Genome content predicts the carbon catabolic preferences of heterotrophic bacteria.</title>
        <authorList>
            <person name="Gralka M."/>
        </authorList>
    </citation>
    <scope>NUCLEOTIDE SEQUENCE</scope>
    <source>
        <strain evidence="3">F2M12</strain>
    </source>
</reference>
<evidence type="ECO:0000256" key="1">
    <source>
        <dbReference type="SAM" id="SignalP"/>
    </source>
</evidence>
<reference evidence="2 4" key="1">
    <citation type="submission" date="2015-12" db="EMBL/GenBank/DDBJ databases">
        <title>Intraspecies pangenome expansion in the marine bacterium Alteromonas.</title>
        <authorList>
            <person name="Lopez-Perez M."/>
            <person name="Rodriguez-Valera F."/>
        </authorList>
    </citation>
    <scope>NUCLEOTIDE SEQUENCE [LARGE SCALE GENOMIC DNA]</scope>
    <source>
        <strain evidence="2 4">LMG 21861</strain>
    </source>
</reference>
<gene>
    <name evidence="2" type="ORF">AVL57_15320</name>
    <name evidence="3" type="ORF">Q4527_10925</name>
</gene>
<feature type="signal peptide" evidence="1">
    <location>
        <begin position="1"/>
        <end position="21"/>
    </location>
</feature>
<organism evidence="3 5">
    <name type="scientific">Alteromonas stellipolaris</name>
    <dbReference type="NCBI Taxonomy" id="233316"/>
    <lineage>
        <taxon>Bacteria</taxon>
        <taxon>Pseudomonadati</taxon>
        <taxon>Pseudomonadota</taxon>
        <taxon>Gammaproteobacteria</taxon>
        <taxon>Alteromonadales</taxon>
        <taxon>Alteromonadaceae</taxon>
        <taxon>Alteromonas/Salinimonas group</taxon>
        <taxon>Alteromonas</taxon>
    </lineage>
</organism>
<dbReference type="RefSeq" id="WP_057790348.1">
    <property type="nucleotide sequence ID" value="NZ_CANLMS010000001.1"/>
</dbReference>
<name>A0AAW7YZM2_9ALTE</name>
<dbReference type="Proteomes" id="UP001170717">
    <property type="component" value="Unassembled WGS sequence"/>
</dbReference>
<evidence type="ECO:0000313" key="2">
    <source>
        <dbReference type="EMBL" id="AMJ75211.1"/>
    </source>
</evidence>